<dbReference type="Proteomes" id="UP000419743">
    <property type="component" value="Unassembled WGS sequence"/>
</dbReference>
<dbReference type="AlphaFoldDB" id="A0A7M4DEH0"/>
<sequence length="262" mass="29408">MSTQLFERFVRTLLSRGAVILECDPERAEVLIGALDEVPLVAPVRLHISGSELASTLTLDRDHRITPPGAPPPDPEAVTLNELVDDLEESIRDAPHPPERITFRRTNFVSQLRPIEIVELARDYATHVRENPPLEWDEPDPQFRVWDYATCADDPLPLLDAILAYESGDDAIVGPLGAGPLETLLTERPDLWDQIDERARREPVWAAAAGGSWLAGHLHDRLPEHLASLVTRLDSDDGAAPRQRKSRPRRPAKRQNRKGRNR</sequence>
<evidence type="ECO:0000313" key="2">
    <source>
        <dbReference type="EMBL" id="VZO35286.1"/>
    </source>
</evidence>
<evidence type="ECO:0000256" key="1">
    <source>
        <dbReference type="SAM" id="MobiDB-lite"/>
    </source>
</evidence>
<accession>A0A7M4DEH0</accession>
<proteinExistence type="predicted"/>
<gene>
    <name evidence="2" type="ORF">HALOF300_00510</name>
</gene>
<comment type="caution">
    <text evidence="2">The sequence shown here is derived from an EMBL/GenBank/DDBJ whole genome shotgun (WGS) entry which is preliminary data.</text>
</comment>
<name>A0A7M4DEH0_9MICO</name>
<feature type="region of interest" description="Disordered" evidence="1">
    <location>
        <begin position="233"/>
        <end position="262"/>
    </location>
</feature>
<dbReference type="RefSeq" id="WP_156739060.1">
    <property type="nucleotide sequence ID" value="NZ_CACRYJ010000006.1"/>
</dbReference>
<feature type="compositionally biased region" description="Basic residues" evidence="1">
    <location>
        <begin position="242"/>
        <end position="262"/>
    </location>
</feature>
<organism evidence="2 3">
    <name type="scientific">Occultella aeris</name>
    <dbReference type="NCBI Taxonomy" id="2761496"/>
    <lineage>
        <taxon>Bacteria</taxon>
        <taxon>Bacillati</taxon>
        <taxon>Actinomycetota</taxon>
        <taxon>Actinomycetes</taxon>
        <taxon>Micrococcales</taxon>
        <taxon>Ruaniaceae</taxon>
        <taxon>Occultella</taxon>
    </lineage>
</organism>
<reference evidence="2 3" key="1">
    <citation type="submission" date="2019-11" db="EMBL/GenBank/DDBJ databases">
        <authorList>
            <person name="Criscuolo A."/>
        </authorList>
    </citation>
    <scope>NUCLEOTIDE SEQUENCE [LARGE SCALE GENOMIC DNA]</scope>
    <source>
        <strain evidence="2">CIP111667</strain>
    </source>
</reference>
<dbReference type="EMBL" id="CACRYJ010000006">
    <property type="protein sequence ID" value="VZO35286.1"/>
    <property type="molecule type" value="Genomic_DNA"/>
</dbReference>
<keyword evidence="3" id="KW-1185">Reference proteome</keyword>
<protein>
    <submittedName>
        <fullName evidence="2">Uncharacterized protein</fullName>
    </submittedName>
</protein>
<evidence type="ECO:0000313" key="3">
    <source>
        <dbReference type="Proteomes" id="UP000419743"/>
    </source>
</evidence>